<name>A0A371E8S8_MUCPR</name>
<protein>
    <submittedName>
        <fullName evidence="1">Uncharacterized protein</fullName>
    </submittedName>
</protein>
<dbReference type="Proteomes" id="UP000257109">
    <property type="component" value="Unassembled WGS sequence"/>
</dbReference>
<organism evidence="1 2">
    <name type="scientific">Mucuna pruriens</name>
    <name type="common">Velvet bean</name>
    <name type="synonym">Dolichos pruriens</name>
    <dbReference type="NCBI Taxonomy" id="157652"/>
    <lineage>
        <taxon>Eukaryota</taxon>
        <taxon>Viridiplantae</taxon>
        <taxon>Streptophyta</taxon>
        <taxon>Embryophyta</taxon>
        <taxon>Tracheophyta</taxon>
        <taxon>Spermatophyta</taxon>
        <taxon>Magnoliopsida</taxon>
        <taxon>eudicotyledons</taxon>
        <taxon>Gunneridae</taxon>
        <taxon>Pentapetalae</taxon>
        <taxon>rosids</taxon>
        <taxon>fabids</taxon>
        <taxon>Fabales</taxon>
        <taxon>Fabaceae</taxon>
        <taxon>Papilionoideae</taxon>
        <taxon>50 kb inversion clade</taxon>
        <taxon>NPAAA clade</taxon>
        <taxon>indigoferoid/millettioid clade</taxon>
        <taxon>Phaseoleae</taxon>
        <taxon>Mucuna</taxon>
    </lineage>
</organism>
<proteinExistence type="predicted"/>
<evidence type="ECO:0000313" key="1">
    <source>
        <dbReference type="EMBL" id="RDX62403.1"/>
    </source>
</evidence>
<accession>A0A371E8S8</accession>
<comment type="caution">
    <text evidence="1">The sequence shown here is derived from an EMBL/GenBank/DDBJ whole genome shotgun (WGS) entry which is preliminary data.</text>
</comment>
<gene>
    <name evidence="1" type="ORF">CR513_59273</name>
</gene>
<reference evidence="1" key="1">
    <citation type="submission" date="2018-05" db="EMBL/GenBank/DDBJ databases">
        <title>Draft genome of Mucuna pruriens seed.</title>
        <authorList>
            <person name="Nnadi N.E."/>
            <person name="Vos R."/>
            <person name="Hasami M.H."/>
            <person name="Devisetty U.K."/>
            <person name="Aguiy J.C."/>
        </authorList>
    </citation>
    <scope>NUCLEOTIDE SEQUENCE [LARGE SCALE GENOMIC DNA]</scope>
    <source>
        <strain evidence="1">JCA_2017</strain>
    </source>
</reference>
<dbReference type="EMBL" id="QJKJ01015517">
    <property type="protein sequence ID" value="RDX62403.1"/>
    <property type="molecule type" value="Genomic_DNA"/>
</dbReference>
<keyword evidence="2" id="KW-1185">Reference proteome</keyword>
<evidence type="ECO:0000313" key="2">
    <source>
        <dbReference type="Proteomes" id="UP000257109"/>
    </source>
</evidence>
<dbReference type="AlphaFoldDB" id="A0A371E8S8"/>
<feature type="non-terminal residue" evidence="1">
    <location>
        <position position="1"/>
    </location>
</feature>
<sequence length="73" mass="7994">MEEHLYQNIVVLDEVFAWFGKGTADEEDIGLIGLNEVRVILVGAKLGPTLAQDASCVWIVLLVGARGFVHEDL</sequence>